<feature type="chain" id="PRO_5019767617" description="Polyprotein allergen nematode domain-containing protein" evidence="3">
    <location>
        <begin position="21"/>
        <end position="737"/>
    </location>
</feature>
<dbReference type="InterPro" id="IPR032487">
    <property type="entry name" value="ABA-1_nematode"/>
</dbReference>
<feature type="compositionally biased region" description="Basic residues" evidence="2">
    <location>
        <begin position="583"/>
        <end position="598"/>
    </location>
</feature>
<organism evidence="5 6">
    <name type="scientific">Acanthocheilonema viteae</name>
    <name type="common">Filarial nematode worm</name>
    <name type="synonym">Dipetalonema viteae</name>
    <dbReference type="NCBI Taxonomy" id="6277"/>
    <lineage>
        <taxon>Eukaryota</taxon>
        <taxon>Metazoa</taxon>
        <taxon>Ecdysozoa</taxon>
        <taxon>Nematoda</taxon>
        <taxon>Chromadorea</taxon>
        <taxon>Rhabditida</taxon>
        <taxon>Spirurina</taxon>
        <taxon>Spiruromorpha</taxon>
        <taxon>Filarioidea</taxon>
        <taxon>Onchocercidae</taxon>
        <taxon>Acanthocheilonema</taxon>
    </lineage>
</organism>
<keyword evidence="6" id="KW-1185">Reference proteome</keyword>
<evidence type="ECO:0000313" key="6">
    <source>
        <dbReference type="Proteomes" id="UP000276991"/>
    </source>
</evidence>
<dbReference type="Proteomes" id="UP000276991">
    <property type="component" value="Unassembled WGS sequence"/>
</dbReference>
<gene>
    <name evidence="5" type="ORF">NAV_LOCUS8875</name>
</gene>
<feature type="domain" description="Polyprotein allergen nematode" evidence="4">
    <location>
        <begin position="617"/>
        <end position="737"/>
    </location>
</feature>
<protein>
    <recommendedName>
        <fullName evidence="4">Polyprotein allergen nematode domain-containing protein</fullName>
    </recommendedName>
</protein>
<dbReference type="Pfam" id="PF16469">
    <property type="entry name" value="NPA"/>
    <property type="match status" value="5"/>
</dbReference>
<evidence type="ECO:0000313" key="5">
    <source>
        <dbReference type="EMBL" id="VBB34084.1"/>
    </source>
</evidence>
<dbReference type="OrthoDB" id="5823468at2759"/>
<keyword evidence="1" id="KW-0175">Coiled coil</keyword>
<reference evidence="5 6" key="1">
    <citation type="submission" date="2018-08" db="EMBL/GenBank/DDBJ databases">
        <authorList>
            <person name="Laetsch R D."/>
            <person name="Stevens L."/>
            <person name="Kumar S."/>
            <person name="Blaxter L. M."/>
        </authorList>
    </citation>
    <scope>NUCLEOTIDE SEQUENCE [LARGE SCALE GENOMIC DNA]</scope>
</reference>
<evidence type="ECO:0000256" key="3">
    <source>
        <dbReference type="SAM" id="SignalP"/>
    </source>
</evidence>
<evidence type="ECO:0000259" key="4">
    <source>
        <dbReference type="Pfam" id="PF16469"/>
    </source>
</evidence>
<proteinExistence type="predicted"/>
<feature type="domain" description="Polyprotein allergen nematode" evidence="4">
    <location>
        <begin position="214"/>
        <end position="318"/>
    </location>
</feature>
<feature type="coiled-coil region" evidence="1">
    <location>
        <begin position="145"/>
        <end position="172"/>
    </location>
</feature>
<dbReference type="AlphaFoldDB" id="A0A498SQI8"/>
<dbReference type="Gene3D" id="1.10.533.30">
    <property type="entry name" value="Nematode polyprotein allergen ABA-1"/>
    <property type="match status" value="5"/>
</dbReference>
<feature type="region of interest" description="Disordered" evidence="2">
    <location>
        <begin position="583"/>
        <end position="616"/>
    </location>
</feature>
<dbReference type="EMBL" id="UPTC01003027">
    <property type="protein sequence ID" value="VBB34084.1"/>
    <property type="molecule type" value="Genomic_DNA"/>
</dbReference>
<evidence type="ECO:0000256" key="1">
    <source>
        <dbReference type="SAM" id="Coils"/>
    </source>
</evidence>
<dbReference type="InterPro" id="IPR038289">
    <property type="entry name" value="DVA-1_sf"/>
</dbReference>
<name>A0A498SQI8_ACAVI</name>
<feature type="domain" description="Polyprotein allergen nematode" evidence="4">
    <location>
        <begin position="329"/>
        <end position="448"/>
    </location>
</feature>
<feature type="domain" description="Polyprotein allergen nematode" evidence="4">
    <location>
        <begin position="457"/>
        <end position="575"/>
    </location>
</feature>
<accession>A0A498SQI8</accession>
<feature type="signal peptide" evidence="3">
    <location>
        <begin position="1"/>
        <end position="20"/>
    </location>
</feature>
<evidence type="ECO:0000256" key="2">
    <source>
        <dbReference type="SAM" id="MobiDB-lite"/>
    </source>
</evidence>
<feature type="non-terminal residue" evidence="5">
    <location>
        <position position="737"/>
    </location>
</feature>
<feature type="domain" description="Polyprotein allergen nematode" evidence="4">
    <location>
        <begin position="71"/>
        <end position="184"/>
    </location>
</feature>
<sequence length="737" mass="88475">MLTRSLVWMIAVFICVVTKSNNCGNAFDMLEAKAMQKKVETSRKMRHLQMKLETAGTIGKVNNDALIREKKNFELHDWLSQAQKQEIRTMESEGKPKSEIVNRILEFFSKLPSKEKDKWNEVYKRRCNEWIERVASNGEITELENLRSKMAVKEYEAKLNEYKNRLSENEQDQISLWQDGCNKLNNLDVQQNAIRMVFPRDLFQNNENVHLFSNGQIALLEDMKASEANEEDIKRKVEQYYSAFPEYKRMELDYQLKMKCIQWIEEVASFNEIQLFLNSFERRNRLVFNTLLDEYFERLPKEQQDKLHYIKDICREMWKEVVNSNRQKRYVNEEYNEWILWMTDEQKHELEEMRNNGSSFDEIHKKVNGHFLKLPEATQNELINDYKEKCRKYFVAMAKEDEIEKLNTIHDETSHNEHKKIIDEILHRQPQEIRDKAYKFYQICDDVYHKKLGRSKRDIDALMDKHLQWLTSEQKAEIRQMKENNESLPAIKQKLLSYIEAMTSDKQLHTIEKTKQSCYAWLKNVTSIEERAELENLHHTDHSACKQKIREYIKRLSLEKQEAVNKDLEICEHIWYNENNHGHERHHHHHQQQHRRARWLSPQMETSSRSKRDHHEHRLENYFQTHLSWLTDTEKDEIRKMKQEGKPKADIQQKIFDYYEKLTGDGKKEADEKLRAGCRELLKEIVGDEKMKELKQMNDSGVSLEELKAKVDDLLERVTDEDKKRKIHEYGPACRKV</sequence>
<keyword evidence="3" id="KW-0732">Signal</keyword>